<dbReference type="InterPro" id="IPR045748">
    <property type="entry name" value="DcaP"/>
</dbReference>
<evidence type="ECO:0008006" key="4">
    <source>
        <dbReference type="Google" id="ProtNLM"/>
    </source>
</evidence>
<proteinExistence type="predicted"/>
<keyword evidence="1" id="KW-0732">Signal</keyword>
<keyword evidence="3" id="KW-1185">Reference proteome</keyword>
<reference evidence="2 3" key="1">
    <citation type="journal article" date="2015" name="Int. J. Syst. Evol. Microbiol.">
        <title>Carboxylicivirga linearis sp. nov., isolated from a sea cucumber culture pond.</title>
        <authorList>
            <person name="Wang F.Q."/>
            <person name="Zhou Y.X."/>
            <person name="Lin X.Z."/>
            <person name="Chen G.J."/>
            <person name="Du Z.J."/>
        </authorList>
    </citation>
    <scope>NUCLEOTIDE SEQUENCE [LARGE SCALE GENOMIC DNA]</scope>
    <source>
        <strain evidence="2 3">FB218</strain>
    </source>
</reference>
<accession>A0ABS5K236</accession>
<evidence type="ECO:0000256" key="1">
    <source>
        <dbReference type="SAM" id="SignalP"/>
    </source>
</evidence>
<dbReference type="Pfam" id="PF19577">
    <property type="entry name" value="DcaP"/>
    <property type="match status" value="1"/>
</dbReference>
<dbReference type="EMBL" id="JAGUCO010000040">
    <property type="protein sequence ID" value="MBS2101120.1"/>
    <property type="molecule type" value="Genomic_DNA"/>
</dbReference>
<evidence type="ECO:0000313" key="3">
    <source>
        <dbReference type="Proteomes" id="UP000708576"/>
    </source>
</evidence>
<comment type="caution">
    <text evidence="2">The sequence shown here is derived from an EMBL/GenBank/DDBJ whole genome shotgun (WGS) entry which is preliminary data.</text>
</comment>
<evidence type="ECO:0000313" key="2">
    <source>
        <dbReference type="EMBL" id="MBS2101120.1"/>
    </source>
</evidence>
<dbReference type="Proteomes" id="UP000708576">
    <property type="component" value="Unassembled WGS sequence"/>
</dbReference>
<name>A0ABS5K236_9BACT</name>
<dbReference type="RefSeq" id="WP_212220290.1">
    <property type="nucleotide sequence ID" value="NZ_JAGUCO010000040.1"/>
</dbReference>
<protein>
    <recommendedName>
        <fullName evidence="4">Porin</fullName>
    </recommendedName>
</protein>
<sequence>MKKILCYIILTCIAVVANQVNGQNWQQGDSLKTISSDTNRIDQFRDNVIDWTGQDLVDASFPNSWPLFGSKARMAIGGFVKLDYIQDFNGSYDRYQYEIQNVPIDGDGRVSQSGYMNMHARESRVNIDVRNITESGMPLRVFFEFDFYNLDRGPFNQSARLRHFYGVLGRLLIGRTWGTQTDLFAVPSTIDFAAGDALTGIRRAQVRFEDKLNKDINYAFALEMLEFPGIDGNGFDGQESMLLPTLVGRITKNTSSGGRLFLGASAFQLRWDGLTTGPDATAFGWGISFSGREYFGQNKHYFRWMSSYGQGWGCNIVATIGSTASAILTPDEKLETMPAWNLGGGFAFNLSPILTANINTNWFGLSPSDYRDLDKIKLGGSGHVNLIWAPYESVNTGIEFMTLYRENGDGKSGIGNRLQIMFKYLF</sequence>
<gene>
    <name evidence="2" type="ORF">KEM10_22735</name>
</gene>
<organism evidence="2 3">
    <name type="scientific">Carboxylicivirga linearis</name>
    <dbReference type="NCBI Taxonomy" id="1628157"/>
    <lineage>
        <taxon>Bacteria</taxon>
        <taxon>Pseudomonadati</taxon>
        <taxon>Bacteroidota</taxon>
        <taxon>Bacteroidia</taxon>
        <taxon>Marinilabiliales</taxon>
        <taxon>Marinilabiliaceae</taxon>
        <taxon>Carboxylicivirga</taxon>
    </lineage>
</organism>
<feature type="chain" id="PRO_5046150282" description="Porin" evidence="1">
    <location>
        <begin position="23"/>
        <end position="426"/>
    </location>
</feature>
<feature type="signal peptide" evidence="1">
    <location>
        <begin position="1"/>
        <end position="22"/>
    </location>
</feature>